<proteinExistence type="inferred from homology"/>
<dbReference type="AlphaFoldDB" id="A0A4E0R5S3"/>
<reference evidence="6" key="1">
    <citation type="submission" date="2019-03" db="EMBL/GenBank/DDBJ databases">
        <title>Improved annotation for the trematode Fasciola hepatica.</title>
        <authorList>
            <person name="Choi Y.-J."/>
            <person name="Martin J."/>
            <person name="Mitreva M."/>
        </authorList>
    </citation>
    <scope>NUCLEOTIDE SEQUENCE [LARGE SCALE GENOMIC DNA]</scope>
</reference>
<accession>A0A4E0R5S3</accession>
<dbReference type="EMBL" id="JXXN02004157">
    <property type="protein sequence ID" value="THD20831.1"/>
    <property type="molecule type" value="Genomic_DNA"/>
</dbReference>
<dbReference type="PANTHER" id="PTHR13317:SF4">
    <property type="entry name" value="TRANSMEMBRANE ANTERIOR POSTERIOR TRANSFORMATION PROTEIN 1 HOMOLOG"/>
    <property type="match status" value="1"/>
</dbReference>
<name>A0A4E0R5S3_FASHE</name>
<evidence type="ECO:0000256" key="3">
    <source>
        <dbReference type="ARBA" id="ARBA00022692"/>
    </source>
</evidence>
<dbReference type="GO" id="GO:0036064">
    <property type="term" value="C:ciliary basal body"/>
    <property type="evidence" value="ECO:0007669"/>
    <property type="project" value="TreeGrafter"/>
</dbReference>
<evidence type="ECO:0000256" key="2">
    <source>
        <dbReference type="ARBA" id="ARBA00008803"/>
    </source>
</evidence>
<evidence type="ECO:0000313" key="7">
    <source>
        <dbReference type="Proteomes" id="UP000230066"/>
    </source>
</evidence>
<dbReference type="Proteomes" id="UP000230066">
    <property type="component" value="Unassembled WGS sequence"/>
</dbReference>
<evidence type="ECO:0000256" key="1">
    <source>
        <dbReference type="ARBA" id="ARBA00004141"/>
    </source>
</evidence>
<keyword evidence="7" id="KW-1185">Reference proteome</keyword>
<comment type="subcellular location">
    <subcellularLocation>
        <location evidence="1">Membrane</location>
        <topology evidence="1">Multi-pass membrane protein</topology>
    </subcellularLocation>
</comment>
<dbReference type="GO" id="GO:0005789">
    <property type="term" value="C:endoplasmic reticulum membrane"/>
    <property type="evidence" value="ECO:0007669"/>
    <property type="project" value="TreeGrafter"/>
</dbReference>
<keyword evidence="4" id="KW-1133">Transmembrane helix</keyword>
<evidence type="ECO:0000313" key="6">
    <source>
        <dbReference type="EMBL" id="THD20831.1"/>
    </source>
</evidence>
<sequence length="167" mass="19365">MDITVFNCPFFLTLSPPETQFSRTLFPSALPSHHIECGLQLAKQIPRDRIYFKQLGLSQTSLPNFHRSFQFVELKGNVFRKMGKTNLFQIACADVRERFHYAIWLFIVVCRNMTDTGWNCGKPFPCFTTHDGKLVPSCETSFFFIVEPAQAYNHVFSNFITRFSEAF</sequence>
<organism evidence="6 7">
    <name type="scientific">Fasciola hepatica</name>
    <name type="common">Liver fluke</name>
    <dbReference type="NCBI Taxonomy" id="6192"/>
    <lineage>
        <taxon>Eukaryota</taxon>
        <taxon>Metazoa</taxon>
        <taxon>Spiralia</taxon>
        <taxon>Lophotrochozoa</taxon>
        <taxon>Platyhelminthes</taxon>
        <taxon>Trematoda</taxon>
        <taxon>Digenea</taxon>
        <taxon>Plagiorchiida</taxon>
        <taxon>Echinostomata</taxon>
        <taxon>Echinostomatoidea</taxon>
        <taxon>Fasciolidae</taxon>
        <taxon>Fasciola</taxon>
    </lineage>
</organism>
<comment type="similarity">
    <text evidence="2">Belongs to the TAPT1 family.</text>
</comment>
<protein>
    <submittedName>
        <fullName evidence="6">Protein TAPT1</fullName>
    </submittedName>
</protein>
<comment type="caution">
    <text evidence="6">The sequence shown here is derived from an EMBL/GenBank/DDBJ whole genome shotgun (WGS) entry which is preliminary data.</text>
</comment>
<dbReference type="PANTHER" id="PTHR13317">
    <property type="entry name" value="TRANSMEMBRANE ANTERIOR POSTERIOR TRANSFORMATION PROTEIN 1 HOMOLOG"/>
    <property type="match status" value="1"/>
</dbReference>
<evidence type="ECO:0000256" key="5">
    <source>
        <dbReference type="ARBA" id="ARBA00023136"/>
    </source>
</evidence>
<dbReference type="InterPro" id="IPR008010">
    <property type="entry name" value="Tatp1"/>
</dbReference>
<keyword evidence="3" id="KW-0812">Transmembrane</keyword>
<keyword evidence="5" id="KW-0472">Membrane</keyword>
<dbReference type="Pfam" id="PF05346">
    <property type="entry name" value="DUF747"/>
    <property type="match status" value="1"/>
</dbReference>
<dbReference type="GO" id="GO:0045724">
    <property type="term" value="P:positive regulation of cilium assembly"/>
    <property type="evidence" value="ECO:0007669"/>
    <property type="project" value="TreeGrafter"/>
</dbReference>
<evidence type="ECO:0000256" key="4">
    <source>
        <dbReference type="ARBA" id="ARBA00022989"/>
    </source>
</evidence>
<gene>
    <name evidence="6" type="ORF">D915_007972</name>
</gene>